<feature type="region of interest" description="Disordered" evidence="7">
    <location>
        <begin position="138"/>
        <end position="223"/>
    </location>
</feature>
<dbReference type="Pfam" id="PF01588">
    <property type="entry name" value="tRNA_bind"/>
    <property type="match status" value="1"/>
</dbReference>
<evidence type="ECO:0000256" key="3">
    <source>
        <dbReference type="ARBA" id="ARBA00022555"/>
    </source>
</evidence>
<dbReference type="CDD" id="cd10289">
    <property type="entry name" value="GST_C_AaRS_like"/>
    <property type="match status" value="1"/>
</dbReference>
<evidence type="ECO:0000256" key="1">
    <source>
        <dbReference type="ARBA" id="ARBA00004496"/>
    </source>
</evidence>
<dbReference type="SUPFAM" id="SSF47616">
    <property type="entry name" value="GST C-terminal domain-like"/>
    <property type="match status" value="1"/>
</dbReference>
<dbReference type="GO" id="GO:0017102">
    <property type="term" value="C:methionyl glutamyl tRNA synthetase complex"/>
    <property type="evidence" value="ECO:0007669"/>
    <property type="project" value="TreeGrafter"/>
</dbReference>
<dbReference type="GO" id="GO:0006412">
    <property type="term" value="P:translation"/>
    <property type="evidence" value="ECO:0007669"/>
    <property type="project" value="UniProtKB-KW"/>
</dbReference>
<keyword evidence="2" id="KW-0963">Cytoplasm</keyword>
<dbReference type="CDD" id="cd02799">
    <property type="entry name" value="tRNA_bind_EMAP-II_like"/>
    <property type="match status" value="1"/>
</dbReference>
<evidence type="ECO:0000259" key="8">
    <source>
        <dbReference type="PROSITE" id="PS50405"/>
    </source>
</evidence>
<reference evidence="10 11" key="1">
    <citation type="journal article" date="2016" name="Mol. Biol. Evol.">
        <title>Comparative Genomics of Early-Diverging Mushroom-Forming Fungi Provides Insights into the Origins of Lignocellulose Decay Capabilities.</title>
        <authorList>
            <person name="Nagy L.G."/>
            <person name="Riley R."/>
            <person name="Tritt A."/>
            <person name="Adam C."/>
            <person name="Daum C."/>
            <person name="Floudas D."/>
            <person name="Sun H."/>
            <person name="Yadav J.S."/>
            <person name="Pangilinan J."/>
            <person name="Larsson K.H."/>
            <person name="Matsuura K."/>
            <person name="Barry K."/>
            <person name="Labutti K."/>
            <person name="Kuo R."/>
            <person name="Ohm R.A."/>
            <person name="Bhattacharya S.S."/>
            <person name="Shirouzu T."/>
            <person name="Yoshinaga Y."/>
            <person name="Martin F.M."/>
            <person name="Grigoriev I.V."/>
            <person name="Hibbett D.S."/>
        </authorList>
    </citation>
    <scope>NUCLEOTIDE SEQUENCE [LARGE SCALE GENOMIC DNA]</scope>
    <source>
        <strain evidence="10 11">TUFC12733</strain>
    </source>
</reference>
<dbReference type="InterPro" id="IPR036282">
    <property type="entry name" value="Glutathione-S-Trfase_C_sf"/>
</dbReference>
<accession>A0A167FSL4</accession>
<feature type="domain" description="GST C-terminal" evidence="8">
    <location>
        <begin position="1"/>
        <end position="142"/>
    </location>
</feature>
<dbReference type="PROSITE" id="PS50405">
    <property type="entry name" value="GST_CTER"/>
    <property type="match status" value="1"/>
</dbReference>
<keyword evidence="5" id="KW-0648">Protein biosynthesis</keyword>
<keyword evidence="11" id="KW-1185">Reference proteome</keyword>
<dbReference type="PANTHER" id="PTHR11586">
    <property type="entry name" value="TRNA-AMINOACYLATION COFACTOR ARC1 FAMILY MEMBER"/>
    <property type="match status" value="1"/>
</dbReference>
<name>A0A167FSL4_CALVF</name>
<feature type="compositionally biased region" description="Low complexity" evidence="7">
    <location>
        <begin position="156"/>
        <end position="165"/>
    </location>
</feature>
<gene>
    <name evidence="10" type="ORF">CALVIDRAFT_547731</name>
</gene>
<evidence type="ECO:0000256" key="6">
    <source>
        <dbReference type="PROSITE-ProRule" id="PRU00209"/>
    </source>
</evidence>
<evidence type="ECO:0000256" key="5">
    <source>
        <dbReference type="ARBA" id="ARBA00022917"/>
    </source>
</evidence>
<dbReference type="EMBL" id="KV417364">
    <property type="protein sequence ID" value="KZO89799.1"/>
    <property type="molecule type" value="Genomic_DNA"/>
</dbReference>
<dbReference type="STRING" id="1330018.A0A167FSL4"/>
<dbReference type="GO" id="GO:0000049">
    <property type="term" value="F:tRNA binding"/>
    <property type="evidence" value="ECO:0007669"/>
    <property type="project" value="UniProtKB-UniRule"/>
</dbReference>
<dbReference type="Gene3D" id="2.40.50.140">
    <property type="entry name" value="Nucleic acid-binding proteins"/>
    <property type="match status" value="1"/>
</dbReference>
<dbReference type="SUPFAM" id="SSF50249">
    <property type="entry name" value="Nucleic acid-binding proteins"/>
    <property type="match status" value="1"/>
</dbReference>
<feature type="compositionally biased region" description="Low complexity" evidence="7">
    <location>
        <begin position="210"/>
        <end position="223"/>
    </location>
</feature>
<dbReference type="Pfam" id="PF21972">
    <property type="entry name" value="Arc1p_N_like"/>
    <property type="match status" value="1"/>
</dbReference>
<evidence type="ECO:0000313" key="11">
    <source>
        <dbReference type="Proteomes" id="UP000076738"/>
    </source>
</evidence>
<dbReference type="PANTHER" id="PTHR11586:SF33">
    <property type="entry name" value="AMINOACYL TRNA SYNTHASE COMPLEX-INTERACTING MULTIFUNCTIONAL PROTEIN 1"/>
    <property type="match status" value="1"/>
</dbReference>
<evidence type="ECO:0000259" key="9">
    <source>
        <dbReference type="PROSITE" id="PS50886"/>
    </source>
</evidence>
<evidence type="ECO:0000256" key="2">
    <source>
        <dbReference type="ARBA" id="ARBA00022490"/>
    </source>
</evidence>
<dbReference type="InterPro" id="IPR002547">
    <property type="entry name" value="tRNA-bd_dom"/>
</dbReference>
<feature type="compositionally biased region" description="Basic and acidic residues" evidence="7">
    <location>
        <begin position="173"/>
        <end position="199"/>
    </location>
</feature>
<dbReference type="InterPro" id="IPR051270">
    <property type="entry name" value="Tyrosine-tRNA_ligase_regulator"/>
</dbReference>
<evidence type="ECO:0000313" key="10">
    <source>
        <dbReference type="EMBL" id="KZO89799.1"/>
    </source>
</evidence>
<dbReference type="Proteomes" id="UP000076738">
    <property type="component" value="Unassembled WGS sequence"/>
</dbReference>
<keyword evidence="3 6" id="KW-0820">tRNA-binding</keyword>
<dbReference type="Gene3D" id="1.20.1050.10">
    <property type="match status" value="1"/>
</dbReference>
<dbReference type="InterPro" id="IPR012340">
    <property type="entry name" value="NA-bd_OB-fold"/>
</dbReference>
<dbReference type="FunFam" id="2.40.50.140:FF:000047">
    <property type="entry name" value="tyrosine--tRNA ligase, cytoplasmic isoform X2"/>
    <property type="match status" value="1"/>
</dbReference>
<evidence type="ECO:0000256" key="4">
    <source>
        <dbReference type="ARBA" id="ARBA00022884"/>
    </source>
</evidence>
<dbReference type="InterPro" id="IPR010987">
    <property type="entry name" value="Glutathione-S-Trfase_C-like"/>
</dbReference>
<protein>
    <submittedName>
        <fullName evidence="10">Nucleic acid-binding protein</fullName>
    </submittedName>
</protein>
<dbReference type="PROSITE" id="PS50886">
    <property type="entry name" value="TRBD"/>
    <property type="match status" value="1"/>
</dbReference>
<dbReference type="InterPro" id="IPR053836">
    <property type="entry name" value="Arc1-like_N"/>
</dbReference>
<evidence type="ECO:0000256" key="7">
    <source>
        <dbReference type="SAM" id="MobiDB-lite"/>
    </source>
</evidence>
<feature type="domain" description="TRNA-binding" evidence="9">
    <location>
        <begin position="222"/>
        <end position="327"/>
    </location>
</feature>
<proteinExistence type="predicted"/>
<sequence length="395" mass="41958">MSASASLGNLPQGIREVVEKASKGASGAGYFGRTEKDQGEVGQWTTKVSQGVVASAEGLKTLDATLSARTFLVGNDLTAADVAVYASLHPILSKLTPKEYYAHPSVTRYFDHLQHQPSVQGALPPVTFDLEHMPKIERSAPVKEKKPKAGPSEQTPAAAEVVAPAPVAPAPAAKEEGNPAEGEKVRTEKKEKKKKEPKEGAAPGGGKGGKPAAAPAEDSEPAPSMIDLRVGHILSVERHPDADSLYVEQIDVGEPEPRTVCSGLVHYIPIEQVRDRDVIVVCNLKPVTMRGVKSFAMLLCASAKEGKDAGIEFVNPPPGSKPGERIFFEGDKFASAQPLPQLNPKKKIFETIQPGFTTLDTLEAAWVDPATGTVHRIRTKDGVCKASKFVGASLS</sequence>
<dbReference type="AlphaFoldDB" id="A0A167FSL4"/>
<organism evidence="10 11">
    <name type="scientific">Calocera viscosa (strain TUFC12733)</name>
    <dbReference type="NCBI Taxonomy" id="1330018"/>
    <lineage>
        <taxon>Eukaryota</taxon>
        <taxon>Fungi</taxon>
        <taxon>Dikarya</taxon>
        <taxon>Basidiomycota</taxon>
        <taxon>Agaricomycotina</taxon>
        <taxon>Dacrymycetes</taxon>
        <taxon>Dacrymycetales</taxon>
        <taxon>Dacrymycetaceae</taxon>
        <taxon>Calocera</taxon>
    </lineage>
</organism>
<keyword evidence="4 6" id="KW-0694">RNA-binding</keyword>
<comment type="subcellular location">
    <subcellularLocation>
        <location evidence="1">Cytoplasm</location>
    </subcellularLocation>
</comment>
<dbReference type="OrthoDB" id="19141at2759"/>